<keyword evidence="1" id="KW-1133">Transmembrane helix</keyword>
<dbReference type="RefSeq" id="WP_405323451.1">
    <property type="nucleotide sequence ID" value="NZ_JAZGZR010000070.1"/>
</dbReference>
<keyword evidence="3" id="KW-1185">Reference proteome</keyword>
<keyword evidence="1" id="KW-0812">Transmembrane</keyword>
<keyword evidence="1" id="KW-0472">Membrane</keyword>
<dbReference type="SUPFAM" id="SSF82185">
    <property type="entry name" value="Histone H3 K4-specific methyltransferase SET7/9 N-terminal domain"/>
    <property type="match status" value="1"/>
</dbReference>
<protein>
    <recommendedName>
        <fullName evidence="4">MORN repeat variant</fullName>
    </recommendedName>
</protein>
<proteinExistence type="predicted"/>
<sequence length="264" mass="30872">MAVLKKITKRNAIVLFVMIAITLGIASIYFYNRNEKVYTLKKYYPDTKTTDISQYVIRNGDTVFHGKYISYNQKGIKISEVNFVDGDIKGKCHYYYDNGEIESIQFKANSKINFEGFWYYHGVKIKSYTMYSNFGAPIFIIDYNAKNEVDNYKGSPQLEVKQHYVKNHQYKQIKNSFTLGETLKYSYIIANIPKTKRSIKIENISVDNSKVKRTLKHIEPCQWDVEEVLTKKGKNTIQSIVKYEFKDKVTPVFIDTLSFDIEVH</sequence>
<gene>
    <name evidence="2" type="ORF">V3Q77_14285</name>
</gene>
<evidence type="ECO:0000313" key="3">
    <source>
        <dbReference type="Proteomes" id="UP001621813"/>
    </source>
</evidence>
<feature type="transmembrane region" description="Helical" evidence="1">
    <location>
        <begin position="12"/>
        <end position="31"/>
    </location>
</feature>
<name>A0ABW8PSR7_9FLAO</name>
<dbReference type="Proteomes" id="UP001621813">
    <property type="component" value="Unassembled WGS sequence"/>
</dbReference>
<dbReference type="EMBL" id="JAZGZR010000070">
    <property type="protein sequence ID" value="MFK7051045.1"/>
    <property type="molecule type" value="Genomic_DNA"/>
</dbReference>
<organism evidence="2 3">
    <name type="scientific">Flavobacterium davisii</name>
    <dbReference type="NCBI Taxonomy" id="2906077"/>
    <lineage>
        <taxon>Bacteria</taxon>
        <taxon>Pseudomonadati</taxon>
        <taxon>Bacteroidota</taxon>
        <taxon>Flavobacteriia</taxon>
        <taxon>Flavobacteriales</taxon>
        <taxon>Flavobacteriaceae</taxon>
        <taxon>Flavobacterium</taxon>
    </lineage>
</organism>
<dbReference type="Gene3D" id="2.20.110.10">
    <property type="entry name" value="Histone H3 K4-specific methyltransferase SET7/9 N-terminal domain"/>
    <property type="match status" value="1"/>
</dbReference>
<evidence type="ECO:0008006" key="4">
    <source>
        <dbReference type="Google" id="ProtNLM"/>
    </source>
</evidence>
<comment type="caution">
    <text evidence="2">The sequence shown here is derived from an EMBL/GenBank/DDBJ whole genome shotgun (WGS) entry which is preliminary data.</text>
</comment>
<reference evidence="2 3" key="1">
    <citation type="submission" date="2024-02" db="EMBL/GenBank/DDBJ databases">
        <title>Comparative Genomic Analysis of Flavobacterium Species Causing Columnaris Disease of Freshwater Fish in Thailand: Insights into Virulence and Resistance Mechanisms.</title>
        <authorList>
            <person name="Nguyen D."/>
            <person name="Chokmangmeepisarn P."/>
            <person name="Khianchaikhan K."/>
            <person name="Morishita M."/>
            <person name="Bunnoy A."/>
            <person name="Rodkhum C."/>
        </authorList>
    </citation>
    <scope>NUCLEOTIDE SEQUENCE [LARGE SCALE GENOMIC DNA]</scope>
    <source>
        <strain evidence="2 3">KCRT2007</strain>
    </source>
</reference>
<evidence type="ECO:0000313" key="2">
    <source>
        <dbReference type="EMBL" id="MFK7051045.1"/>
    </source>
</evidence>
<evidence type="ECO:0000256" key="1">
    <source>
        <dbReference type="SAM" id="Phobius"/>
    </source>
</evidence>
<accession>A0ABW8PSR7</accession>